<dbReference type="PIRSF" id="PIRSF035805">
    <property type="entry name" value="TK_cell"/>
    <property type="match status" value="1"/>
</dbReference>
<evidence type="ECO:0000256" key="1">
    <source>
        <dbReference type="ARBA" id="ARBA00007587"/>
    </source>
</evidence>
<evidence type="ECO:0000256" key="3">
    <source>
        <dbReference type="ARBA" id="ARBA00020079"/>
    </source>
</evidence>
<keyword evidence="5 12" id="KW-0808">Transferase</keyword>
<evidence type="ECO:0000256" key="8">
    <source>
        <dbReference type="ARBA" id="ARBA00022840"/>
    </source>
</evidence>
<dbReference type="HAMAP" id="MF_00124">
    <property type="entry name" value="Thymidine_kinase"/>
    <property type="match status" value="1"/>
</dbReference>
<dbReference type="GO" id="GO:0046104">
    <property type="term" value="P:thymidine metabolic process"/>
    <property type="evidence" value="ECO:0007669"/>
    <property type="project" value="TreeGrafter"/>
</dbReference>
<dbReference type="EMBL" id="MN642089">
    <property type="protein sequence ID" value="QGH72059.1"/>
    <property type="molecule type" value="Genomic_DNA"/>
</dbReference>
<dbReference type="NCBIfam" id="NF003300">
    <property type="entry name" value="PRK04296.1-5"/>
    <property type="match status" value="1"/>
</dbReference>
<dbReference type="GO" id="GO:0004797">
    <property type="term" value="F:thymidine kinase activity"/>
    <property type="evidence" value="ECO:0007669"/>
    <property type="project" value="UniProtKB-EC"/>
</dbReference>
<sequence>MSSLYFYHSSMNAGKSTTLLQANYNYHERGMKTLVLKPAIDTREGKAVIRSRIGLEAECVMFEKHDNLFWVIQSLIGLKPNPHCILIDEAQFLTKEQVIQLSEIVDQLDVPVLCYGLRSDFQGNLFPGSAALFALADKLERVKTICWCGRSAHMVLRLDSEGKVVREGQQVDVGGNDKYISVCRKHFKSGQTHA</sequence>
<evidence type="ECO:0000313" key="14">
    <source>
        <dbReference type="EMBL" id="QGH72059.1"/>
    </source>
</evidence>
<dbReference type="Gene3D" id="3.30.60.20">
    <property type="match status" value="1"/>
</dbReference>
<dbReference type="PANTHER" id="PTHR11441">
    <property type="entry name" value="THYMIDINE KINASE"/>
    <property type="match status" value="1"/>
</dbReference>
<feature type="active site" description="Proton acceptor" evidence="10">
    <location>
        <position position="89"/>
    </location>
</feature>
<accession>A0A6B7ZFD5</accession>
<keyword evidence="15" id="KW-1185">Reference proteome</keyword>
<proteinExistence type="inferred from homology"/>
<dbReference type="InterPro" id="IPR001267">
    <property type="entry name" value="Thymidine_kinase"/>
</dbReference>
<evidence type="ECO:0000256" key="6">
    <source>
        <dbReference type="ARBA" id="ARBA00022741"/>
    </source>
</evidence>
<dbReference type="Pfam" id="PF00265">
    <property type="entry name" value="TK"/>
    <property type="match status" value="1"/>
</dbReference>
<keyword evidence="6 12" id="KW-0547">Nucleotide-binding</keyword>
<evidence type="ECO:0000313" key="15">
    <source>
        <dbReference type="Proteomes" id="UP000464669"/>
    </source>
</evidence>
<feature type="binding site" evidence="11">
    <location>
        <position position="179"/>
    </location>
    <ligand>
        <name>substrate</name>
    </ligand>
</feature>
<keyword evidence="4 12" id="KW-0237">DNA synthesis</keyword>
<protein>
    <recommendedName>
        <fullName evidence="3 12">Thymidine kinase</fullName>
        <ecNumber evidence="2 12">2.7.1.21</ecNumber>
    </recommendedName>
</protein>
<evidence type="ECO:0000256" key="11">
    <source>
        <dbReference type="PIRSR" id="PIRSR035805-2"/>
    </source>
</evidence>
<evidence type="ECO:0000256" key="7">
    <source>
        <dbReference type="ARBA" id="ARBA00022777"/>
    </source>
</evidence>
<evidence type="ECO:0000256" key="4">
    <source>
        <dbReference type="ARBA" id="ARBA00022634"/>
    </source>
</evidence>
<evidence type="ECO:0000256" key="2">
    <source>
        <dbReference type="ARBA" id="ARBA00012118"/>
    </source>
</evidence>
<dbReference type="SUPFAM" id="SSF52540">
    <property type="entry name" value="P-loop containing nucleoside triphosphate hydrolases"/>
    <property type="match status" value="1"/>
</dbReference>
<organism evidence="14 15">
    <name type="scientific">Klebsiella phage N1M2</name>
    <dbReference type="NCBI Taxonomy" id="2664939"/>
    <lineage>
        <taxon>Viruses</taxon>
        <taxon>Duplodnaviria</taxon>
        <taxon>Heunggongvirae</taxon>
        <taxon>Uroviricota</taxon>
        <taxon>Caudoviricetes</taxon>
        <taxon>Chimalliviridae</taxon>
        <taxon>Nimduovirus</taxon>
        <taxon>Nimduovirus N1M2</taxon>
    </lineage>
</organism>
<dbReference type="Gene3D" id="3.40.50.300">
    <property type="entry name" value="P-loop containing nucleotide triphosphate hydrolases"/>
    <property type="match status" value="1"/>
</dbReference>
<dbReference type="EC" id="2.7.1.21" evidence="2 12"/>
<dbReference type="InterPro" id="IPR020633">
    <property type="entry name" value="Thymidine_kinase_CS"/>
</dbReference>
<dbReference type="PANTHER" id="PTHR11441:SF0">
    <property type="entry name" value="THYMIDINE KINASE, CYTOSOLIC"/>
    <property type="match status" value="1"/>
</dbReference>
<feature type="binding site" evidence="11">
    <location>
        <begin position="171"/>
        <end position="174"/>
    </location>
    <ligand>
        <name>substrate</name>
    </ligand>
</feature>
<evidence type="ECO:0000256" key="5">
    <source>
        <dbReference type="ARBA" id="ARBA00022679"/>
    </source>
</evidence>
<name>A0A6B7ZFD5_9CAUD</name>
<evidence type="ECO:0000256" key="13">
    <source>
        <dbReference type="RuleBase" id="RU004165"/>
    </source>
</evidence>
<evidence type="ECO:0000256" key="9">
    <source>
        <dbReference type="ARBA" id="ARBA00048254"/>
    </source>
</evidence>
<dbReference type="InterPro" id="IPR027417">
    <property type="entry name" value="P-loop_NTPase"/>
</dbReference>
<comment type="catalytic activity">
    <reaction evidence="9 12">
        <text>thymidine + ATP = dTMP + ADP + H(+)</text>
        <dbReference type="Rhea" id="RHEA:19129"/>
        <dbReference type="ChEBI" id="CHEBI:15378"/>
        <dbReference type="ChEBI" id="CHEBI:17748"/>
        <dbReference type="ChEBI" id="CHEBI:30616"/>
        <dbReference type="ChEBI" id="CHEBI:63528"/>
        <dbReference type="ChEBI" id="CHEBI:456216"/>
        <dbReference type="EC" id="2.7.1.21"/>
    </reaction>
</comment>
<dbReference type="SUPFAM" id="SSF57716">
    <property type="entry name" value="Glucocorticoid receptor-like (DNA-binding domain)"/>
    <property type="match status" value="1"/>
</dbReference>
<dbReference type="Proteomes" id="UP000464669">
    <property type="component" value="Segment"/>
</dbReference>
<keyword evidence="8 12" id="KW-0067">ATP-binding</keyword>
<gene>
    <name evidence="14" type="ORF">N1M2_196</name>
</gene>
<dbReference type="GO" id="GO:0071897">
    <property type="term" value="P:DNA biosynthetic process"/>
    <property type="evidence" value="ECO:0007669"/>
    <property type="project" value="UniProtKB-KW"/>
</dbReference>
<evidence type="ECO:0000256" key="12">
    <source>
        <dbReference type="RuleBase" id="RU000544"/>
    </source>
</evidence>
<dbReference type="PROSITE" id="PS00603">
    <property type="entry name" value="TK_CELLULAR_TYPE"/>
    <property type="match status" value="1"/>
</dbReference>
<comment type="similarity">
    <text evidence="1 13">Belongs to the thymidine kinase family.</text>
</comment>
<keyword evidence="7 12" id="KW-0418">Kinase</keyword>
<reference evidence="14 15" key="1">
    <citation type="submission" date="2019-11" db="EMBL/GenBank/DDBJ databases">
        <authorList>
            <person name="Lewis R."/>
            <person name="Clooney A.G."/>
            <person name="Stockdale S.R."/>
            <person name="Buttimer C."/>
            <person name="Draper L.A."/>
            <person name="Ross R.P."/>
            <person name="Hill C."/>
        </authorList>
    </citation>
    <scope>NUCLEOTIDE SEQUENCE [LARGE SCALE GENOMIC DNA]</scope>
</reference>
<dbReference type="GO" id="GO:0005524">
    <property type="term" value="F:ATP binding"/>
    <property type="evidence" value="ECO:0007669"/>
    <property type="project" value="UniProtKB-KW"/>
</dbReference>
<evidence type="ECO:0000256" key="10">
    <source>
        <dbReference type="PIRSR" id="PIRSR035805-1"/>
    </source>
</evidence>